<keyword evidence="2" id="KW-1185">Reference proteome</keyword>
<dbReference type="InParanoid" id="A0A0D0DS70"/>
<gene>
    <name evidence="1" type="ORF">PAXRUDRAFT_10988</name>
</gene>
<reference evidence="2" key="2">
    <citation type="submission" date="2015-01" db="EMBL/GenBank/DDBJ databases">
        <title>Evolutionary Origins and Diversification of the Mycorrhizal Mutualists.</title>
        <authorList>
            <consortium name="DOE Joint Genome Institute"/>
            <consortium name="Mycorrhizal Genomics Consortium"/>
            <person name="Kohler A."/>
            <person name="Kuo A."/>
            <person name="Nagy L.G."/>
            <person name="Floudas D."/>
            <person name="Copeland A."/>
            <person name="Barry K.W."/>
            <person name="Cichocki N."/>
            <person name="Veneault-Fourrey C."/>
            <person name="LaButti K."/>
            <person name="Lindquist E.A."/>
            <person name="Lipzen A."/>
            <person name="Lundell T."/>
            <person name="Morin E."/>
            <person name="Murat C."/>
            <person name="Riley R."/>
            <person name="Ohm R."/>
            <person name="Sun H."/>
            <person name="Tunlid A."/>
            <person name="Henrissat B."/>
            <person name="Grigoriev I.V."/>
            <person name="Hibbett D.S."/>
            <person name="Martin F."/>
        </authorList>
    </citation>
    <scope>NUCLEOTIDE SEQUENCE [LARGE SCALE GENOMIC DNA]</scope>
    <source>
        <strain evidence="2">Ve08.2h10</strain>
    </source>
</reference>
<dbReference type="AlphaFoldDB" id="A0A0D0DS70"/>
<protein>
    <submittedName>
        <fullName evidence="1">Uncharacterized protein</fullName>
    </submittedName>
</protein>
<dbReference type="HOGENOM" id="CLU_1797096_0_0_1"/>
<reference evidence="1 2" key="1">
    <citation type="submission" date="2014-04" db="EMBL/GenBank/DDBJ databases">
        <authorList>
            <consortium name="DOE Joint Genome Institute"/>
            <person name="Kuo A."/>
            <person name="Kohler A."/>
            <person name="Jargeat P."/>
            <person name="Nagy L.G."/>
            <person name="Floudas D."/>
            <person name="Copeland A."/>
            <person name="Barry K.W."/>
            <person name="Cichocki N."/>
            <person name="Veneault-Fourrey C."/>
            <person name="LaButti K."/>
            <person name="Lindquist E.A."/>
            <person name="Lipzen A."/>
            <person name="Lundell T."/>
            <person name="Morin E."/>
            <person name="Murat C."/>
            <person name="Sun H."/>
            <person name="Tunlid A."/>
            <person name="Henrissat B."/>
            <person name="Grigoriev I.V."/>
            <person name="Hibbett D.S."/>
            <person name="Martin F."/>
            <person name="Nordberg H.P."/>
            <person name="Cantor M.N."/>
            <person name="Hua S.X."/>
        </authorList>
    </citation>
    <scope>NUCLEOTIDE SEQUENCE [LARGE SCALE GENOMIC DNA]</scope>
    <source>
        <strain evidence="1 2">Ve08.2h10</strain>
    </source>
</reference>
<sequence length="144" mass="16081">MQERIYLLQPENNTFMLTAHDNGERRSTHGFLKMVVAQKPEVRVLLDVGAQMLELQNLELAEAWLKLSPDTLAASYSDEDGELAVVTRGGTTQLLLSLPFAQQLDHCVVYLDGAHTRAPTSSSLSDSELQLRWDRRSTKINADA</sequence>
<evidence type="ECO:0000313" key="1">
    <source>
        <dbReference type="EMBL" id="KIK96168.1"/>
    </source>
</evidence>
<proteinExistence type="predicted"/>
<name>A0A0D0DS70_9AGAM</name>
<accession>A0A0D0DS70</accession>
<organism evidence="1 2">
    <name type="scientific">Paxillus rubicundulus Ve08.2h10</name>
    <dbReference type="NCBI Taxonomy" id="930991"/>
    <lineage>
        <taxon>Eukaryota</taxon>
        <taxon>Fungi</taxon>
        <taxon>Dikarya</taxon>
        <taxon>Basidiomycota</taxon>
        <taxon>Agaricomycotina</taxon>
        <taxon>Agaricomycetes</taxon>
        <taxon>Agaricomycetidae</taxon>
        <taxon>Boletales</taxon>
        <taxon>Paxilineae</taxon>
        <taxon>Paxillaceae</taxon>
        <taxon>Paxillus</taxon>
    </lineage>
</organism>
<dbReference type="Proteomes" id="UP000054538">
    <property type="component" value="Unassembled WGS sequence"/>
</dbReference>
<dbReference type="STRING" id="930991.A0A0D0DS70"/>
<evidence type="ECO:0000313" key="2">
    <source>
        <dbReference type="Proteomes" id="UP000054538"/>
    </source>
</evidence>
<dbReference type="OrthoDB" id="2658335at2759"/>
<dbReference type="EMBL" id="KN825000">
    <property type="protein sequence ID" value="KIK96168.1"/>
    <property type="molecule type" value="Genomic_DNA"/>
</dbReference>